<organism evidence="3 4">
    <name type="scientific">Ornithorhynchus anatinus</name>
    <name type="common">Duckbill platypus</name>
    <dbReference type="NCBI Taxonomy" id="9258"/>
    <lineage>
        <taxon>Eukaryota</taxon>
        <taxon>Metazoa</taxon>
        <taxon>Chordata</taxon>
        <taxon>Craniata</taxon>
        <taxon>Vertebrata</taxon>
        <taxon>Euteleostomi</taxon>
        <taxon>Mammalia</taxon>
        <taxon>Monotremata</taxon>
        <taxon>Ornithorhynchidae</taxon>
        <taxon>Ornithorhynchus</taxon>
    </lineage>
</organism>
<feature type="compositionally biased region" description="Basic and acidic residues" evidence="2">
    <location>
        <begin position="112"/>
        <end position="124"/>
    </location>
</feature>
<reference evidence="3 4" key="1">
    <citation type="journal article" date="2008" name="Nature">
        <title>Genome analysis of the platypus reveals unique signatures of evolution.</title>
        <authorList>
            <person name="Warren W.C."/>
            <person name="Hillier L.W."/>
            <person name="Marshall Graves J.A."/>
            <person name="Birney E."/>
            <person name="Ponting C.P."/>
            <person name="Grutzner F."/>
            <person name="Belov K."/>
            <person name="Miller W."/>
            <person name="Clarke L."/>
            <person name="Chinwalla A.T."/>
            <person name="Yang S.P."/>
            <person name="Heger A."/>
            <person name="Locke D.P."/>
            <person name="Miethke P."/>
            <person name="Waters P.D."/>
            <person name="Veyrunes F."/>
            <person name="Fulton L."/>
            <person name="Fulton B."/>
            <person name="Graves T."/>
            <person name="Wallis J."/>
            <person name="Puente X.S."/>
            <person name="Lopez-Otin C."/>
            <person name="Ordonez G.R."/>
            <person name="Eichler E.E."/>
            <person name="Chen L."/>
            <person name="Cheng Z."/>
            <person name="Deakin J.E."/>
            <person name="Alsop A."/>
            <person name="Thompson K."/>
            <person name="Kirby P."/>
            <person name="Papenfuss A.T."/>
            <person name="Wakefield M.J."/>
            <person name="Olender T."/>
            <person name="Lancet D."/>
            <person name="Huttley G.A."/>
            <person name="Smit A.F."/>
            <person name="Pask A."/>
            <person name="Temple-Smith P."/>
            <person name="Batzer M.A."/>
            <person name="Walker J.A."/>
            <person name="Konkel M.K."/>
            <person name="Harris R.S."/>
            <person name="Whittington C.M."/>
            <person name="Wong E.S."/>
            <person name="Gemmell N.J."/>
            <person name="Buschiazzo E."/>
            <person name="Vargas Jentzsch I.M."/>
            <person name="Merkel A."/>
            <person name="Schmitz J."/>
            <person name="Zemann A."/>
            <person name="Churakov G."/>
            <person name="Kriegs J.O."/>
            <person name="Brosius J."/>
            <person name="Murchison E.P."/>
            <person name="Sachidanandam R."/>
            <person name="Smith C."/>
            <person name="Hannon G.J."/>
            <person name="Tsend-Ayush E."/>
            <person name="McMillan D."/>
            <person name="Attenborough R."/>
            <person name="Rens W."/>
            <person name="Ferguson-Smith M."/>
            <person name="Lefevre C.M."/>
            <person name="Sharp J.A."/>
            <person name="Nicholas K.R."/>
            <person name="Ray D.A."/>
            <person name="Kube M."/>
            <person name="Reinhardt R."/>
            <person name="Pringle T.H."/>
            <person name="Taylor J."/>
            <person name="Jones R.C."/>
            <person name="Nixon B."/>
            <person name="Dacheux J.L."/>
            <person name="Niwa H."/>
            <person name="Sekita Y."/>
            <person name="Huang X."/>
            <person name="Stark A."/>
            <person name="Kheradpour P."/>
            <person name="Kellis M."/>
            <person name="Flicek P."/>
            <person name="Chen Y."/>
            <person name="Webber C."/>
            <person name="Hardison R."/>
            <person name="Nelson J."/>
            <person name="Hallsworth-Pepin K."/>
            <person name="Delehaunty K."/>
            <person name="Markovic C."/>
            <person name="Minx P."/>
            <person name="Feng Y."/>
            <person name="Kremitzki C."/>
            <person name="Mitreva M."/>
            <person name="Glasscock J."/>
            <person name="Wylie T."/>
            <person name="Wohldmann P."/>
            <person name="Thiru P."/>
            <person name="Nhan M.N."/>
            <person name="Pohl C.S."/>
            <person name="Smith S.M."/>
            <person name="Hou S."/>
            <person name="Nefedov M."/>
            <person name="de Jong P.J."/>
            <person name="Renfree M.B."/>
            <person name="Mardis E.R."/>
            <person name="Wilson R.K."/>
        </authorList>
    </citation>
    <scope>NUCLEOTIDE SEQUENCE [LARGE SCALE GENOMIC DNA]</scope>
    <source>
        <strain evidence="3 4">Glennie</strain>
    </source>
</reference>
<feature type="region of interest" description="Disordered" evidence="2">
    <location>
        <begin position="59"/>
        <end position="360"/>
    </location>
</feature>
<dbReference type="AlphaFoldDB" id="A0A6I8NCT0"/>
<feature type="compositionally biased region" description="Basic and acidic residues" evidence="2">
    <location>
        <begin position="308"/>
        <end position="317"/>
    </location>
</feature>
<keyword evidence="1" id="KW-0067">ATP-binding</keyword>
<evidence type="ECO:0000313" key="4">
    <source>
        <dbReference type="Proteomes" id="UP000002279"/>
    </source>
</evidence>
<dbReference type="GO" id="GO:0005524">
    <property type="term" value="F:ATP binding"/>
    <property type="evidence" value="ECO:0007669"/>
    <property type="project" value="UniProtKB-UniRule"/>
</dbReference>
<feature type="compositionally biased region" description="Basic and acidic residues" evidence="2">
    <location>
        <begin position="238"/>
        <end position="249"/>
    </location>
</feature>
<name>A0A6I8NCT0_ORNAN</name>
<dbReference type="PROSITE" id="PS00107">
    <property type="entry name" value="PROTEIN_KINASE_ATP"/>
    <property type="match status" value="1"/>
</dbReference>
<evidence type="ECO:0008006" key="5">
    <source>
        <dbReference type="Google" id="ProtNLM"/>
    </source>
</evidence>
<reference evidence="3" key="2">
    <citation type="submission" date="2025-08" db="UniProtKB">
        <authorList>
            <consortium name="Ensembl"/>
        </authorList>
    </citation>
    <scope>IDENTIFICATION</scope>
    <source>
        <strain evidence="3">Glennie</strain>
    </source>
</reference>
<feature type="compositionally biased region" description="Basic and acidic residues" evidence="2">
    <location>
        <begin position="59"/>
        <end position="80"/>
    </location>
</feature>
<accession>A0A6I8NCT0</accession>
<dbReference type="InParanoid" id="A0A6I8NCT0"/>
<dbReference type="OMA" id="DPICRKE"/>
<dbReference type="InterPro" id="IPR017441">
    <property type="entry name" value="Protein_kinase_ATP_BS"/>
</dbReference>
<protein>
    <recommendedName>
        <fullName evidence="5">Protein kinase domain-containing protein</fullName>
    </recommendedName>
</protein>
<reference evidence="3" key="3">
    <citation type="submission" date="2025-09" db="UniProtKB">
        <authorList>
            <consortium name="Ensembl"/>
        </authorList>
    </citation>
    <scope>IDENTIFICATION</scope>
    <source>
        <strain evidence="3">Glennie</strain>
    </source>
</reference>
<dbReference type="Ensembl" id="ENSOANT00000065022.1">
    <property type="protein sequence ID" value="ENSOANP00000038847.1"/>
    <property type="gene ID" value="ENSOANG00000044472.1"/>
</dbReference>
<keyword evidence="1" id="KW-0547">Nucleotide-binding</keyword>
<dbReference type="Proteomes" id="UP000002279">
    <property type="component" value="Chromosome X3"/>
</dbReference>
<sequence>MFYKSETELKEKQTSESNSIRLTAKMLKVNRLEEINTRYNSNRLDQMSFYQCKEKVDTVREKPNDLDPGSEKNEAEEKMRSHLGLREITCMKKKKPPVSTEKVTQTHQSTYDQEKVHKLNKENTVKANEPQIQRNSPTVTQESRDKVGFLTWENPKESKKTPAGKDFSKARMVSRPGEGVTTGEDRENTVKKNGVPDHVTGSCESPVTREEKNVLTSGEEEDACGEETGRAGPAASYDAKEEAQVERDPRQKKKLNQRHNSSEKYPSAALMEETNPIRPLSQNDEQAGPADHSNNSKRHVNDEELLSDDNKKSKVDAARAGAKHKSQVVSELKQAWSSTQDKPQESDAIRTENGNKTQSTTKENYFVTLFDNPTPPAPFDHKIVITKKETINNFYSVSRTEILGGGRFGQVHKCEEKASGLKLAAKIIKTRGVKEK</sequence>
<evidence type="ECO:0000256" key="2">
    <source>
        <dbReference type="SAM" id="MobiDB-lite"/>
    </source>
</evidence>
<dbReference type="SUPFAM" id="SSF56112">
    <property type="entry name" value="Protein kinase-like (PK-like)"/>
    <property type="match status" value="1"/>
</dbReference>
<evidence type="ECO:0000256" key="1">
    <source>
        <dbReference type="PROSITE-ProRule" id="PRU10141"/>
    </source>
</evidence>
<proteinExistence type="predicted"/>
<dbReference type="Gene3D" id="3.30.200.20">
    <property type="entry name" value="Phosphorylase Kinase, domain 1"/>
    <property type="match status" value="1"/>
</dbReference>
<dbReference type="GeneTree" id="ENSGT00940000156211"/>
<feature type="compositionally biased region" description="Polar residues" evidence="2">
    <location>
        <begin position="101"/>
        <end position="111"/>
    </location>
</feature>
<feature type="binding site" evidence="1">
    <location>
        <position position="426"/>
    </location>
    <ligand>
        <name>ATP</name>
        <dbReference type="ChEBI" id="CHEBI:30616"/>
    </ligand>
</feature>
<feature type="compositionally biased region" description="Polar residues" evidence="2">
    <location>
        <begin position="130"/>
        <end position="141"/>
    </location>
</feature>
<evidence type="ECO:0000313" key="3">
    <source>
        <dbReference type="Ensembl" id="ENSOANP00000038847.1"/>
    </source>
</evidence>
<keyword evidence="4" id="KW-1185">Reference proteome</keyword>
<dbReference type="InterPro" id="IPR011009">
    <property type="entry name" value="Kinase-like_dom_sf"/>
</dbReference>